<name>A0A652ZVR8_9SPIR</name>
<evidence type="ECO:0000256" key="2">
    <source>
        <dbReference type="ARBA" id="ARBA00022722"/>
    </source>
</evidence>
<dbReference type="GO" id="GO:0004527">
    <property type="term" value="F:exonuclease activity"/>
    <property type="evidence" value="ECO:0007669"/>
    <property type="project" value="UniProtKB-KW"/>
</dbReference>
<dbReference type="InterPro" id="IPR005135">
    <property type="entry name" value="Endo/exonuclease/phosphatase"/>
</dbReference>
<dbReference type="InterPro" id="IPR036691">
    <property type="entry name" value="Endo/exonu/phosph_ase_sf"/>
</dbReference>
<dbReference type="EMBL" id="UPXP01000016">
    <property type="protein sequence ID" value="VBB39880.1"/>
    <property type="molecule type" value="Genomic_DNA"/>
</dbReference>
<dbReference type="SMART" id="SM00476">
    <property type="entry name" value="DNaseIc"/>
    <property type="match status" value="1"/>
</dbReference>
<accession>A0A652ZVR8</accession>
<dbReference type="PIRSF" id="PIRSF000988">
    <property type="entry name" value="DNase_I_euk"/>
    <property type="match status" value="1"/>
</dbReference>
<dbReference type="Pfam" id="PF03372">
    <property type="entry name" value="Exo_endo_phos"/>
    <property type="match status" value="1"/>
</dbReference>
<comment type="similarity">
    <text evidence="1">Belongs to the DNase I family.</text>
</comment>
<proteinExistence type="inferred from homology"/>
<evidence type="ECO:0000256" key="1">
    <source>
        <dbReference type="ARBA" id="ARBA00007359"/>
    </source>
</evidence>
<reference evidence="5" key="1">
    <citation type="submission" date="2018-07" db="EMBL/GenBank/DDBJ databases">
        <authorList>
            <consortium name="Genoscope - CEA"/>
            <person name="William W."/>
        </authorList>
    </citation>
    <scope>NUCLEOTIDE SEQUENCE</scope>
    <source>
        <strain evidence="5">IK1</strain>
    </source>
</reference>
<dbReference type="SUPFAM" id="SSF56219">
    <property type="entry name" value="DNase I-like"/>
    <property type="match status" value="1"/>
</dbReference>
<dbReference type="GO" id="GO:0006308">
    <property type="term" value="P:DNA catabolic process"/>
    <property type="evidence" value="ECO:0007669"/>
    <property type="project" value="InterPro"/>
</dbReference>
<gene>
    <name evidence="5" type="ORF">TRIP_E230063</name>
</gene>
<organism evidence="5">
    <name type="scientific">uncultured Spirochaetota bacterium</name>
    <dbReference type="NCBI Taxonomy" id="460511"/>
    <lineage>
        <taxon>Bacteria</taxon>
        <taxon>Pseudomonadati</taxon>
        <taxon>Spirochaetota</taxon>
        <taxon>environmental samples</taxon>
    </lineage>
</organism>
<dbReference type="PRINTS" id="PR00130">
    <property type="entry name" value="DNASEI"/>
</dbReference>
<dbReference type="PANTHER" id="PTHR11371">
    <property type="entry name" value="DEOXYRIBONUCLEASE"/>
    <property type="match status" value="1"/>
</dbReference>
<keyword evidence="5" id="KW-0269">Exonuclease</keyword>
<evidence type="ECO:0000259" key="4">
    <source>
        <dbReference type="Pfam" id="PF03372"/>
    </source>
</evidence>
<dbReference type="GO" id="GO:0004530">
    <property type="term" value="F:deoxyribonuclease I activity"/>
    <property type="evidence" value="ECO:0007669"/>
    <property type="project" value="TreeGrafter"/>
</dbReference>
<dbReference type="PANTHER" id="PTHR11371:SF31">
    <property type="entry name" value="EXTRACELLULAR NUCLEASE"/>
    <property type="match status" value="1"/>
</dbReference>
<sequence length="282" mass="32369">MKRKIVSSFLLIFVCTTLVFSQERFSLASFNIQVFGQSKASKPDIISEIASIIRYFDLIAIQEIRDKDETAIHVLMDAINSGGEEYALIVGPRLGRTNSKEQYAFMYKTSMFQSVGNPLTWVDENDLFEREPFLCMFQMKEGNFDFVLMNIHTKPDDANNEIVLLPQVIEFASKVFNEPDVLCLGDWNADGAYFKESDYAIVFPDEKYLWIIPNEADTTIAEKSNTYDRMAGTISMQEDWTGDWGVLRFDELPSFIIKGLKPQNISDHYPVWAVFNSFNDLD</sequence>
<dbReference type="GO" id="GO:0003677">
    <property type="term" value="F:DNA binding"/>
    <property type="evidence" value="ECO:0007669"/>
    <property type="project" value="TreeGrafter"/>
</dbReference>
<evidence type="ECO:0000256" key="3">
    <source>
        <dbReference type="ARBA" id="ARBA00022801"/>
    </source>
</evidence>
<keyword evidence="3" id="KW-0378">Hydrolase</keyword>
<evidence type="ECO:0000313" key="5">
    <source>
        <dbReference type="EMBL" id="VBB39880.1"/>
    </source>
</evidence>
<dbReference type="Gene3D" id="3.60.10.10">
    <property type="entry name" value="Endonuclease/exonuclease/phosphatase"/>
    <property type="match status" value="1"/>
</dbReference>
<keyword evidence="2" id="KW-0540">Nuclease</keyword>
<protein>
    <submittedName>
        <fullName evidence="5">Endonuclease/exonuclease/phosphatase family protein</fullName>
    </submittedName>
</protein>
<dbReference type="InterPro" id="IPR016202">
    <property type="entry name" value="DNase_I"/>
</dbReference>
<dbReference type="AlphaFoldDB" id="A0A652ZVR8"/>
<keyword evidence="5" id="KW-0255">Endonuclease</keyword>
<feature type="domain" description="Endonuclease/exonuclease/phosphatase" evidence="4">
    <location>
        <begin position="28"/>
        <end position="190"/>
    </location>
</feature>